<dbReference type="PANTHER" id="PTHR32002">
    <property type="entry name" value="PROTEIN NLP8"/>
    <property type="match status" value="1"/>
</dbReference>
<organism evidence="3 4">
    <name type="scientific">Populus tomentosa</name>
    <name type="common">Chinese white poplar</name>
    <dbReference type="NCBI Taxonomy" id="118781"/>
    <lineage>
        <taxon>Eukaryota</taxon>
        <taxon>Viridiplantae</taxon>
        <taxon>Streptophyta</taxon>
        <taxon>Embryophyta</taxon>
        <taxon>Tracheophyta</taxon>
        <taxon>Spermatophyta</taxon>
        <taxon>Magnoliopsida</taxon>
        <taxon>eudicotyledons</taxon>
        <taxon>Gunneridae</taxon>
        <taxon>Pentapetalae</taxon>
        <taxon>rosids</taxon>
        <taxon>fabids</taxon>
        <taxon>Malpighiales</taxon>
        <taxon>Salicaceae</taxon>
        <taxon>Saliceae</taxon>
        <taxon>Populus</taxon>
    </lineage>
</organism>
<dbReference type="PANTHER" id="PTHR32002:SF41">
    <property type="entry name" value="PROTEIN NLP8"/>
    <property type="match status" value="1"/>
</dbReference>
<dbReference type="OrthoDB" id="6270329at2759"/>
<evidence type="ECO:0000256" key="1">
    <source>
        <dbReference type="SAM" id="MobiDB-lite"/>
    </source>
</evidence>
<feature type="region of interest" description="Disordered" evidence="1">
    <location>
        <begin position="568"/>
        <end position="598"/>
    </location>
</feature>
<dbReference type="InterPro" id="IPR055081">
    <property type="entry name" value="NLP1-9_GAF"/>
</dbReference>
<gene>
    <name evidence="3" type="ORF">POTOM_054541</name>
</gene>
<evidence type="ECO:0000313" key="4">
    <source>
        <dbReference type="Proteomes" id="UP000886885"/>
    </source>
</evidence>
<dbReference type="Pfam" id="PF22922">
    <property type="entry name" value="GAF_NLP"/>
    <property type="match status" value="1"/>
</dbReference>
<comment type="caution">
    <text evidence="3">The sequence shown here is derived from an EMBL/GenBank/DDBJ whole genome shotgun (WGS) entry which is preliminary data.</text>
</comment>
<dbReference type="Proteomes" id="UP000886885">
    <property type="component" value="Chromosome 17D"/>
</dbReference>
<sequence length="1143" mass="127252">MENPFLSKEKGTGYWASPRAQMDGVTPLDGSPRNLLLEDPFNNFSELMNFDIYAELCNNPSAMDQMLDPFGMPSFPSTSYPSFDPGSFAAQNSAPVQNTTNAAGTSYSGGDKLALQQINSHFCYPSDSIDTDHLGAKHSNDAGQQNGFSNLTDHIIARSLAPSLDERMLRALSLLKVSSGGSFLAQVWVPRRIGNQYMLSTTEQPYLLDEKLAGFREVSRTFTFPAEVKPGLTLGLPGRVFTSKVPEWTSNVIYYNKGEYLRAKQAADHEVRGSFALPIFDPDEMSCCAVLELVTKKEKPDFDSEMENVCHALEAVNLRSTAPPRLLPQCLSSNKRAALSEIADVLRAVCHAHRLPLALTWIPCNYTEEALDEIVKVRVREANSRSSGKCVLCIEDTACYVNDRKMQGFVHACAEHYIEEGQGIAGKALQSNHPFFFSDVKAYDITEYPLVHHARKYGLNAAVAIRLRSTYTGDEDYILEFFLPVNIEGSSDQQLLLNNLSGTMQRICKSLRTVSETEFVRQECSEDGLPKEAVPSVRPMSISKGSSQTALSEGSLNSAAKMLFNMSGSKNDQTESNSSNEQKMSGSRRQVEKKRSTAEKTVSLSVLQQYFSGSLKDAAKSIGDHLASLTKVLEFLVLMKLVIHDEVLVVTFLPHNTEKNLQTTWNIQMAIPQDKQGGFIAGGAMMQEFDLRNGFVFQEKNLSNRNSDPANHDVVSVRRAPCTDGNNSTVKVENDECHIGSRGVLNESCVHVIDCSEDAKSAAMDAGLCEQANFGSGPWACLENDITGSLAKAGNNGACKWWYYTREFRLSLCVSKLKLLRQGDGYQKEGDDGNVEHNQPTSSSMTDSSNGTGSMMHGSISSSSSFEERKHSKVQTSFCDGDLKITVKASYKEDIIRFKFDPSAGCLQLYKEECLEIMEYAGTRNVKFLVRDAVAPFVMGSSGSSNSFLVLHHTSHRVEDMLFFGVELPLDFRKVQLNSPATNLSSRIGLAKEVVVVETIGALYSYVMYWGALKSRLYRDYISVRDSGQCSSLKDWKEVRLALWVIAGESERVRGWTKSWKEETLMNLKVEFKCSNMRGRIRSIKFLGWYSDEKRGEVIRSADCCIKMENPSCQKKRGRCYWASPRDQMDGVTFRWFPEEFTS</sequence>
<dbReference type="GO" id="GO:0003700">
    <property type="term" value="F:DNA-binding transcription factor activity"/>
    <property type="evidence" value="ECO:0007669"/>
    <property type="project" value="InterPro"/>
</dbReference>
<proteinExistence type="predicted"/>
<feature type="region of interest" description="Disordered" evidence="1">
    <location>
        <begin position="828"/>
        <end position="862"/>
    </location>
</feature>
<reference evidence="3" key="1">
    <citation type="journal article" date="2020" name="bioRxiv">
        <title>Hybrid origin of Populus tomentosa Carr. identified through genome sequencing and phylogenomic analysis.</title>
        <authorList>
            <person name="An X."/>
            <person name="Gao K."/>
            <person name="Chen Z."/>
            <person name="Li J."/>
            <person name="Yang X."/>
            <person name="Yang X."/>
            <person name="Zhou J."/>
            <person name="Guo T."/>
            <person name="Zhao T."/>
            <person name="Huang S."/>
            <person name="Miao D."/>
            <person name="Khan W.U."/>
            <person name="Rao P."/>
            <person name="Ye M."/>
            <person name="Lei B."/>
            <person name="Liao W."/>
            <person name="Wang J."/>
            <person name="Ji L."/>
            <person name="Li Y."/>
            <person name="Guo B."/>
            <person name="Mustafa N.S."/>
            <person name="Li S."/>
            <person name="Yun Q."/>
            <person name="Keller S.R."/>
            <person name="Mao J."/>
            <person name="Zhang R."/>
            <person name="Strauss S.H."/>
        </authorList>
    </citation>
    <scope>NUCLEOTIDE SEQUENCE</scope>
    <source>
        <strain evidence="3">GM15</strain>
        <tissue evidence="3">Leaf</tissue>
    </source>
</reference>
<feature type="compositionally biased region" description="Basic and acidic residues" evidence="1">
    <location>
        <begin position="589"/>
        <end position="598"/>
    </location>
</feature>
<feature type="compositionally biased region" description="Polar residues" evidence="1">
    <location>
        <begin position="568"/>
        <end position="588"/>
    </location>
</feature>
<protein>
    <recommendedName>
        <fullName evidence="2">NLP1-9 GAF domain-containing protein</fullName>
    </recommendedName>
</protein>
<accession>A0A8X7XVB8</accession>
<keyword evidence="4" id="KW-1185">Reference proteome</keyword>
<feature type="region of interest" description="Disordered" evidence="1">
    <location>
        <begin position="525"/>
        <end position="551"/>
    </location>
</feature>
<feature type="domain" description="NLP1-9 GAF" evidence="2">
    <location>
        <begin position="329"/>
        <end position="512"/>
    </location>
</feature>
<name>A0A8X7XVB8_POPTO</name>
<evidence type="ECO:0000313" key="3">
    <source>
        <dbReference type="EMBL" id="KAG6741308.1"/>
    </source>
</evidence>
<dbReference type="EMBL" id="JAAWWB010000034">
    <property type="protein sequence ID" value="KAG6741308.1"/>
    <property type="molecule type" value="Genomic_DNA"/>
</dbReference>
<dbReference type="InterPro" id="IPR045012">
    <property type="entry name" value="NLP"/>
</dbReference>
<feature type="compositionally biased region" description="Polar residues" evidence="1">
    <location>
        <begin position="836"/>
        <end position="852"/>
    </location>
</feature>
<dbReference type="AlphaFoldDB" id="A0A8X7XVB8"/>
<evidence type="ECO:0000259" key="2">
    <source>
        <dbReference type="Pfam" id="PF22922"/>
    </source>
</evidence>
<feature type="compositionally biased region" description="Low complexity" evidence="1">
    <location>
        <begin position="853"/>
        <end position="862"/>
    </location>
</feature>